<dbReference type="Pfam" id="PF03583">
    <property type="entry name" value="LIP"/>
    <property type="match status" value="1"/>
</dbReference>
<name>A0ABV8E0B5_9NOCA</name>
<dbReference type="InterPro" id="IPR029058">
    <property type="entry name" value="AB_hydrolase_fold"/>
</dbReference>
<protein>
    <submittedName>
        <fullName evidence="2">Lipase family protein</fullName>
    </submittedName>
</protein>
<dbReference type="PANTHER" id="PTHR34853:SF1">
    <property type="entry name" value="LIPASE 5"/>
    <property type="match status" value="1"/>
</dbReference>
<feature type="chain" id="PRO_5046084695" evidence="1">
    <location>
        <begin position="33"/>
        <end position="451"/>
    </location>
</feature>
<reference evidence="3" key="1">
    <citation type="journal article" date="2019" name="Int. J. Syst. Evol. Microbiol.">
        <title>The Global Catalogue of Microorganisms (GCM) 10K type strain sequencing project: providing services to taxonomists for standard genome sequencing and annotation.</title>
        <authorList>
            <consortium name="The Broad Institute Genomics Platform"/>
            <consortium name="The Broad Institute Genome Sequencing Center for Infectious Disease"/>
            <person name="Wu L."/>
            <person name="Ma J."/>
        </authorList>
    </citation>
    <scope>NUCLEOTIDE SEQUENCE [LARGE SCALE GENOMIC DNA]</scope>
    <source>
        <strain evidence="3">CGMCC 4.7330</strain>
    </source>
</reference>
<evidence type="ECO:0000313" key="2">
    <source>
        <dbReference type="EMBL" id="MFC3965365.1"/>
    </source>
</evidence>
<dbReference type="Proteomes" id="UP001595696">
    <property type="component" value="Unassembled WGS sequence"/>
</dbReference>
<dbReference type="Gene3D" id="1.10.260.130">
    <property type="match status" value="1"/>
</dbReference>
<sequence>MRTRAVARAAGIAVAALSTAVATALTPSVAQAGDTFYSYSGPTDLAALAPGTVLDVRTVPFHLTEVPTPLTAIQVLYRSTDALGNAVANVTSVIRAAGAGPARGVVSYQSAYDSLNPEDSPSRAVAGDIQIGGFTGSGRNLAVGGLFFSAEVTGFALLLAQGFSIVVPDTEGQQANFAAGPEYGMNTLDSLRAVARVPETGIAPGTRTALMGYSGGAIASNWAAILAPEYAPEIAAQLIGVAQGGLLAVPAHTLRYASGSVAWAGVVGMALVGISRSYAIDVEQYLSDYGRQVFARLRDASIINVFLQYPGLTWQQMVLPQYADPNSIPEFTAVANAINMGLAPIPTIPMLVHQGTGGIFEGTAPGGPGLGDGDGIMIAGDVRALLNRYCATGLPVRYRELPLLSHGAVVPIWALETLAWVNARFAGEPAPTSCGQIAPGNSLAAEVDSGG</sequence>
<feature type="signal peptide" evidence="1">
    <location>
        <begin position="1"/>
        <end position="32"/>
    </location>
</feature>
<comment type="caution">
    <text evidence="2">The sequence shown here is derived from an EMBL/GenBank/DDBJ whole genome shotgun (WGS) entry which is preliminary data.</text>
</comment>
<gene>
    <name evidence="2" type="ORF">ACFO0B_25530</name>
</gene>
<keyword evidence="3" id="KW-1185">Reference proteome</keyword>
<dbReference type="PIRSF" id="PIRSF029171">
    <property type="entry name" value="Esterase_LipA"/>
    <property type="match status" value="1"/>
</dbReference>
<dbReference type="RefSeq" id="WP_378615113.1">
    <property type="nucleotide sequence ID" value="NZ_JBHSAX010000019.1"/>
</dbReference>
<accession>A0ABV8E0B5</accession>
<organism evidence="2 3">
    <name type="scientific">Nocardia jiangsuensis</name>
    <dbReference type="NCBI Taxonomy" id="1691563"/>
    <lineage>
        <taxon>Bacteria</taxon>
        <taxon>Bacillati</taxon>
        <taxon>Actinomycetota</taxon>
        <taxon>Actinomycetes</taxon>
        <taxon>Mycobacteriales</taxon>
        <taxon>Nocardiaceae</taxon>
        <taxon>Nocardia</taxon>
    </lineage>
</organism>
<evidence type="ECO:0000256" key="1">
    <source>
        <dbReference type="SAM" id="SignalP"/>
    </source>
</evidence>
<keyword evidence="1" id="KW-0732">Signal</keyword>
<proteinExistence type="predicted"/>
<dbReference type="InterPro" id="IPR005152">
    <property type="entry name" value="Lipase_secreted"/>
</dbReference>
<dbReference type="Gene3D" id="3.40.50.1820">
    <property type="entry name" value="alpha/beta hydrolase"/>
    <property type="match status" value="1"/>
</dbReference>
<dbReference type="PANTHER" id="PTHR34853">
    <property type="match status" value="1"/>
</dbReference>
<evidence type="ECO:0000313" key="3">
    <source>
        <dbReference type="Proteomes" id="UP001595696"/>
    </source>
</evidence>
<dbReference type="SUPFAM" id="SSF53474">
    <property type="entry name" value="alpha/beta-Hydrolases"/>
    <property type="match status" value="1"/>
</dbReference>
<dbReference type="EMBL" id="JBHSAX010000019">
    <property type="protein sequence ID" value="MFC3965365.1"/>
    <property type="molecule type" value="Genomic_DNA"/>
</dbReference>